<evidence type="ECO:0000313" key="4">
    <source>
        <dbReference type="EMBL" id="MBA5604148.1"/>
    </source>
</evidence>
<name>A0A7W2EDX1_9BURK</name>
<comment type="caution">
    <text evidence="4">The sequence shown here is derived from an EMBL/GenBank/DDBJ whole genome shotgun (WGS) entry which is preliminary data.</text>
</comment>
<dbReference type="AlphaFoldDB" id="A0A7W2EDX1"/>
<feature type="signal peptide" evidence="2">
    <location>
        <begin position="1"/>
        <end position="31"/>
    </location>
</feature>
<gene>
    <name evidence="4" type="ORF">H3H36_02070</name>
</gene>
<dbReference type="EMBL" id="JACEZS010000001">
    <property type="protein sequence ID" value="MBA5604148.1"/>
    <property type="molecule type" value="Genomic_DNA"/>
</dbReference>
<dbReference type="RefSeq" id="WP_182213426.1">
    <property type="nucleotide sequence ID" value="NZ_JACEZS010000001.1"/>
</dbReference>
<keyword evidence="5" id="KW-1185">Reference proteome</keyword>
<evidence type="ECO:0000259" key="3">
    <source>
        <dbReference type="SMART" id="SM00062"/>
    </source>
</evidence>
<feature type="domain" description="Solute-binding protein family 3/N-terminal" evidence="3">
    <location>
        <begin position="43"/>
        <end position="258"/>
    </location>
</feature>
<dbReference type="SUPFAM" id="SSF53850">
    <property type="entry name" value="Periplasmic binding protein-like II"/>
    <property type="match status" value="1"/>
</dbReference>
<organism evidence="4 5">
    <name type="scientific">Rugamonas fusca</name>
    <dbReference type="NCBI Taxonomy" id="2758568"/>
    <lineage>
        <taxon>Bacteria</taxon>
        <taxon>Pseudomonadati</taxon>
        <taxon>Pseudomonadota</taxon>
        <taxon>Betaproteobacteria</taxon>
        <taxon>Burkholderiales</taxon>
        <taxon>Oxalobacteraceae</taxon>
        <taxon>Telluria group</taxon>
        <taxon>Rugamonas</taxon>
    </lineage>
</organism>
<dbReference type="Gene3D" id="3.40.190.10">
    <property type="entry name" value="Periplasmic binding protein-like II"/>
    <property type="match status" value="2"/>
</dbReference>
<evidence type="ECO:0000313" key="5">
    <source>
        <dbReference type="Proteomes" id="UP000566711"/>
    </source>
</evidence>
<dbReference type="PANTHER" id="PTHR35936:SF25">
    <property type="entry name" value="ABC TRANSPORTER SUBSTRATE-BINDING PROTEIN"/>
    <property type="match status" value="1"/>
</dbReference>
<dbReference type="Pfam" id="PF00497">
    <property type="entry name" value="SBP_bac_3"/>
    <property type="match status" value="1"/>
</dbReference>
<dbReference type="Proteomes" id="UP000566711">
    <property type="component" value="Unassembled WGS sequence"/>
</dbReference>
<sequence>MRIGWSNRDLRRLTLLVLAPLALLAPGPAPAREWLVAGAHFERVYERTAEGEFTGLGPAIVRRVAQQMNDTVRFELYPWPRAQALVAQGKADLLVGPYKSPARLGQMAFSQLPFYRDQMVFYARPGAHIAWTGDYGKLAERRIVILNGWVYGAAFAQASAGLHTSVANTVESGLLMVVHQHVDLFATNVRNTEPVLARLHLGGAVVALPQAFDQQDGYFGFPHDAEHDELRARFDAAFRTLVERGELKRLGQRYGVEVP</sequence>
<accession>A0A7W2EDX1</accession>
<reference evidence="4 5" key="1">
    <citation type="submission" date="2020-07" db="EMBL/GenBank/DDBJ databases">
        <title>Novel species isolated from subtropical streams in China.</title>
        <authorList>
            <person name="Lu H."/>
        </authorList>
    </citation>
    <scope>NUCLEOTIDE SEQUENCE [LARGE SCALE GENOMIC DNA]</scope>
    <source>
        <strain evidence="4 5">FT3S</strain>
    </source>
</reference>
<evidence type="ECO:0000256" key="1">
    <source>
        <dbReference type="ARBA" id="ARBA00022729"/>
    </source>
</evidence>
<dbReference type="PANTHER" id="PTHR35936">
    <property type="entry name" value="MEMBRANE-BOUND LYTIC MUREIN TRANSGLYCOSYLASE F"/>
    <property type="match status" value="1"/>
</dbReference>
<feature type="chain" id="PRO_5030712826" evidence="2">
    <location>
        <begin position="32"/>
        <end position="259"/>
    </location>
</feature>
<proteinExistence type="predicted"/>
<protein>
    <submittedName>
        <fullName evidence="4">Transporter substrate-binding domain-containing protein</fullName>
    </submittedName>
</protein>
<keyword evidence="1 2" id="KW-0732">Signal</keyword>
<dbReference type="SMART" id="SM00062">
    <property type="entry name" value="PBPb"/>
    <property type="match status" value="1"/>
</dbReference>
<evidence type="ECO:0000256" key="2">
    <source>
        <dbReference type="SAM" id="SignalP"/>
    </source>
</evidence>
<dbReference type="InterPro" id="IPR001638">
    <property type="entry name" value="Solute-binding_3/MltF_N"/>
</dbReference>